<name>A0A2S9WS04_9FLAO</name>
<dbReference type="OrthoDB" id="9893469at2"/>
<proteinExistence type="predicted"/>
<keyword evidence="2" id="KW-1185">Reference proteome</keyword>
<gene>
    <name evidence="1" type="ORF">BST86_03780</name>
</gene>
<dbReference type="Proteomes" id="UP000239532">
    <property type="component" value="Unassembled WGS sequence"/>
</dbReference>
<evidence type="ECO:0000313" key="2">
    <source>
        <dbReference type="Proteomes" id="UP000239532"/>
    </source>
</evidence>
<accession>A0A2S9WS04</accession>
<dbReference type="EMBL" id="MQUC01000003">
    <property type="protein sequence ID" value="PRP66272.1"/>
    <property type="molecule type" value="Genomic_DNA"/>
</dbReference>
<reference evidence="1 2" key="1">
    <citation type="submission" date="2016-11" db="EMBL/GenBank/DDBJ databases">
        <title>Trade-off between light-utilization and light-protection in marine flavobacteria.</title>
        <authorList>
            <person name="Kumagai Y."/>
        </authorList>
    </citation>
    <scope>NUCLEOTIDE SEQUENCE [LARGE SCALE GENOMIC DNA]</scope>
    <source>
        <strain evidence="1 2">JCM 17109</strain>
    </source>
</reference>
<sequence>MHINKKIAPEKSINLSECYFNPKNGKPYTYEQVCIIHDYDGPRTDPNDILKNHNNDRALIDFVDDKAIQEAKRANPYNPENKLFPDL</sequence>
<dbReference type="RefSeq" id="WP_105982111.1">
    <property type="nucleotide sequence ID" value="NZ_MQUC01000003.1"/>
</dbReference>
<protein>
    <submittedName>
        <fullName evidence="1">Uncharacterized protein</fullName>
    </submittedName>
</protein>
<dbReference type="AlphaFoldDB" id="A0A2S9WS04"/>
<comment type="caution">
    <text evidence="1">The sequence shown here is derived from an EMBL/GenBank/DDBJ whole genome shotgun (WGS) entry which is preliminary data.</text>
</comment>
<evidence type="ECO:0000313" key="1">
    <source>
        <dbReference type="EMBL" id="PRP66272.1"/>
    </source>
</evidence>
<organism evidence="1 2">
    <name type="scientific">Nonlabens agnitus</name>
    <dbReference type="NCBI Taxonomy" id="870484"/>
    <lineage>
        <taxon>Bacteria</taxon>
        <taxon>Pseudomonadati</taxon>
        <taxon>Bacteroidota</taxon>
        <taxon>Flavobacteriia</taxon>
        <taxon>Flavobacteriales</taxon>
        <taxon>Flavobacteriaceae</taxon>
        <taxon>Nonlabens</taxon>
    </lineage>
</organism>